<dbReference type="Gene3D" id="1.25.40.20">
    <property type="entry name" value="Ankyrin repeat-containing domain"/>
    <property type="match status" value="1"/>
</dbReference>
<reference evidence="4" key="1">
    <citation type="submission" date="2023-03" db="EMBL/GenBank/DDBJ databases">
        <title>Mating type loci evolution in Malassezia.</title>
        <authorList>
            <person name="Coelho M.A."/>
        </authorList>
    </citation>
    <scope>NUCLEOTIDE SEQUENCE</scope>
    <source>
        <strain evidence="4">CBS 14135</strain>
    </source>
</reference>
<keyword evidence="2" id="KW-0040">ANK repeat</keyword>
<keyword evidence="5" id="KW-1185">Reference proteome</keyword>
<dbReference type="GO" id="GO:0005634">
    <property type="term" value="C:nucleus"/>
    <property type="evidence" value="ECO:0007669"/>
    <property type="project" value="TreeGrafter"/>
</dbReference>
<dbReference type="Proteomes" id="UP001216638">
    <property type="component" value="Chromosome 3"/>
</dbReference>
<dbReference type="InterPro" id="IPR050776">
    <property type="entry name" value="Ank_Repeat/CDKN_Inhibitor"/>
</dbReference>
<dbReference type="InterPro" id="IPR002110">
    <property type="entry name" value="Ankyrin_rpt"/>
</dbReference>
<dbReference type="EMBL" id="CP119953">
    <property type="protein sequence ID" value="WFC96213.1"/>
    <property type="molecule type" value="Genomic_DNA"/>
</dbReference>
<dbReference type="PANTHER" id="PTHR24201:SF14">
    <property type="entry name" value="CYCLIN-DEPENDENT KINASE 4 INHIBITOR C-LIKE"/>
    <property type="match status" value="1"/>
</dbReference>
<dbReference type="AlphaFoldDB" id="A0AAF0ITS8"/>
<dbReference type="InterPro" id="IPR036770">
    <property type="entry name" value="Ankyrin_rpt-contain_sf"/>
</dbReference>
<dbReference type="SUPFAM" id="SSF48403">
    <property type="entry name" value="Ankyrin repeat"/>
    <property type="match status" value="1"/>
</dbReference>
<evidence type="ECO:0000313" key="4">
    <source>
        <dbReference type="EMBL" id="WFC96213.1"/>
    </source>
</evidence>
<evidence type="ECO:0000256" key="1">
    <source>
        <dbReference type="ARBA" id="ARBA00022737"/>
    </source>
</evidence>
<feature type="region of interest" description="Disordered" evidence="3">
    <location>
        <begin position="151"/>
        <end position="173"/>
    </location>
</feature>
<protein>
    <recommendedName>
        <fullName evidence="6">Ankyrin</fullName>
    </recommendedName>
</protein>
<dbReference type="SMART" id="SM00248">
    <property type="entry name" value="ANK"/>
    <property type="match status" value="3"/>
</dbReference>
<organism evidence="4 5">
    <name type="scientific">Malassezia brasiliensis</name>
    <dbReference type="NCBI Taxonomy" id="1821822"/>
    <lineage>
        <taxon>Eukaryota</taxon>
        <taxon>Fungi</taxon>
        <taxon>Dikarya</taxon>
        <taxon>Basidiomycota</taxon>
        <taxon>Ustilaginomycotina</taxon>
        <taxon>Malasseziomycetes</taxon>
        <taxon>Malasseziales</taxon>
        <taxon>Malasseziaceae</taxon>
        <taxon>Malassezia</taxon>
    </lineage>
</organism>
<sequence length="227" mass="25119">MPTAIPSQEEIAERVRNGSNIWIAVADGDDERVKLLLEHGGVTPVTGDMVQYTPIHAAASYGRHDLLRFLLRYPGVDKNAVNVRDEDGDTPLFFCEDRPTAELLVTEFGADARLQNDEGITAAQHAEMNEHDDLAEYLRSVTGEAAVPRSELLHRVGEEEEPTDLGDDVDDADVDNKTDQVMEQVQRIMEEADAKGEDPTEKLREVLGVSLARQVLEGYEQAQHDAA</sequence>
<evidence type="ECO:0000313" key="5">
    <source>
        <dbReference type="Proteomes" id="UP001216638"/>
    </source>
</evidence>
<keyword evidence="1" id="KW-0677">Repeat</keyword>
<feature type="compositionally biased region" description="Acidic residues" evidence="3">
    <location>
        <begin position="158"/>
        <end position="173"/>
    </location>
</feature>
<proteinExistence type="predicted"/>
<evidence type="ECO:0008006" key="6">
    <source>
        <dbReference type="Google" id="ProtNLM"/>
    </source>
</evidence>
<dbReference type="PANTHER" id="PTHR24201">
    <property type="entry name" value="ANK_REP_REGION DOMAIN-CONTAINING PROTEIN"/>
    <property type="match status" value="1"/>
</dbReference>
<name>A0AAF0ITS8_9BASI</name>
<dbReference type="Pfam" id="PF12796">
    <property type="entry name" value="Ank_2"/>
    <property type="match status" value="1"/>
</dbReference>
<gene>
    <name evidence="4" type="ORF">MBRA1_002869</name>
</gene>
<accession>A0AAF0ITS8</accession>
<evidence type="ECO:0000256" key="2">
    <source>
        <dbReference type="ARBA" id="ARBA00023043"/>
    </source>
</evidence>
<evidence type="ECO:0000256" key="3">
    <source>
        <dbReference type="SAM" id="MobiDB-lite"/>
    </source>
</evidence>